<dbReference type="EMBL" id="RQPJ01000014">
    <property type="protein sequence ID" value="RTE52776.1"/>
    <property type="molecule type" value="Genomic_DNA"/>
</dbReference>
<protein>
    <submittedName>
        <fullName evidence="2">Tetratricopeptide repeat protein</fullName>
    </submittedName>
</protein>
<accession>A0A3S0AXP4</accession>
<feature type="signal peptide" evidence="1">
    <location>
        <begin position="1"/>
        <end position="19"/>
    </location>
</feature>
<keyword evidence="3" id="KW-1185">Reference proteome</keyword>
<dbReference type="InterPro" id="IPR019734">
    <property type="entry name" value="TPR_rpt"/>
</dbReference>
<sequence length="284" mass="32891">MAKLFLAILLFTVPATLFPQNTVQVDSLEQPLYRPLIERYILDEIKSLRQENQSLRAEVTKQVAEAKLESSDRSIDYTTSTINNIFYIITAAASLLVLLGWRSLNDIKKSLKIDMAKKIQTLTSDYENRLQQIEEKMTERSKVIIETQKNITDTNSIHSLWMRVGLEKSEEDKISVYDEILDIKPDDIEAMTYKADALLEIGEVRWALNLSNNAIELDNEYSLAYWQRACAYSKLDKQTEALRDIKRALELSDTLEDELLNEKHFENLHDNKLFKMLIPKPESL</sequence>
<organism evidence="2 3">
    <name type="scientific">Arenibacter aquaticus</name>
    <dbReference type="NCBI Taxonomy" id="2489054"/>
    <lineage>
        <taxon>Bacteria</taxon>
        <taxon>Pseudomonadati</taxon>
        <taxon>Bacteroidota</taxon>
        <taxon>Flavobacteriia</taxon>
        <taxon>Flavobacteriales</taxon>
        <taxon>Flavobacteriaceae</taxon>
        <taxon>Arenibacter</taxon>
    </lineage>
</organism>
<dbReference type="SMART" id="SM00028">
    <property type="entry name" value="TPR"/>
    <property type="match status" value="2"/>
</dbReference>
<dbReference type="OrthoDB" id="9792573at2"/>
<keyword evidence="1" id="KW-0732">Signal</keyword>
<evidence type="ECO:0000256" key="1">
    <source>
        <dbReference type="SAM" id="SignalP"/>
    </source>
</evidence>
<dbReference type="InterPro" id="IPR011990">
    <property type="entry name" value="TPR-like_helical_dom_sf"/>
</dbReference>
<dbReference type="NCBIfam" id="NF047558">
    <property type="entry name" value="TPR_END_plus"/>
    <property type="match status" value="1"/>
</dbReference>
<feature type="chain" id="PRO_5018726166" evidence="1">
    <location>
        <begin position="20"/>
        <end position="284"/>
    </location>
</feature>
<gene>
    <name evidence="2" type="ORF">EHW67_13975</name>
</gene>
<dbReference type="AlphaFoldDB" id="A0A3S0AXP4"/>
<evidence type="ECO:0000313" key="2">
    <source>
        <dbReference type="EMBL" id="RTE52776.1"/>
    </source>
</evidence>
<dbReference type="SUPFAM" id="SSF48452">
    <property type="entry name" value="TPR-like"/>
    <property type="match status" value="1"/>
</dbReference>
<reference evidence="2 3" key="1">
    <citation type="submission" date="2018-11" db="EMBL/GenBank/DDBJ databases">
        <title>Arenibacter aquaticus sp.nov., a marine bacterium isolated from surface seawater in the South China Sea.</title>
        <authorList>
            <person name="Guo J."/>
            <person name="Sun J."/>
        </authorList>
    </citation>
    <scope>NUCLEOTIDE SEQUENCE [LARGE SCALE GENOMIC DNA]</scope>
    <source>
        <strain evidence="2 3">GUO666</strain>
    </source>
</reference>
<dbReference type="RefSeq" id="WP_126163009.1">
    <property type="nucleotide sequence ID" value="NZ_RQPJ01000014.1"/>
</dbReference>
<evidence type="ECO:0000313" key="3">
    <source>
        <dbReference type="Proteomes" id="UP000267585"/>
    </source>
</evidence>
<comment type="caution">
    <text evidence="2">The sequence shown here is derived from an EMBL/GenBank/DDBJ whole genome shotgun (WGS) entry which is preliminary data.</text>
</comment>
<name>A0A3S0AXP4_9FLAO</name>
<dbReference type="Gene3D" id="1.25.40.10">
    <property type="entry name" value="Tetratricopeptide repeat domain"/>
    <property type="match status" value="1"/>
</dbReference>
<proteinExistence type="predicted"/>
<dbReference type="Proteomes" id="UP000267585">
    <property type="component" value="Unassembled WGS sequence"/>
</dbReference>